<dbReference type="AlphaFoldDB" id="A0AAN6H567"/>
<feature type="domain" description="O-methyltransferase dimerisation" evidence="1">
    <location>
        <begin position="8"/>
        <end position="77"/>
    </location>
</feature>
<evidence type="ECO:0000313" key="3">
    <source>
        <dbReference type="Proteomes" id="UP001175353"/>
    </source>
</evidence>
<dbReference type="InterPro" id="IPR012967">
    <property type="entry name" value="COMT_dimerisation"/>
</dbReference>
<dbReference type="GO" id="GO:0046983">
    <property type="term" value="F:protein dimerization activity"/>
    <property type="evidence" value="ECO:0007669"/>
    <property type="project" value="InterPro"/>
</dbReference>
<comment type="caution">
    <text evidence="2">The sequence shown here is derived from an EMBL/GenBank/DDBJ whole genome shotgun (WGS) entry which is preliminary data.</text>
</comment>
<name>A0AAN6H567_9PEZI</name>
<proteinExistence type="predicted"/>
<dbReference type="InterPro" id="IPR036388">
    <property type="entry name" value="WH-like_DNA-bd_sf"/>
</dbReference>
<protein>
    <recommendedName>
        <fullName evidence="1">O-methyltransferase dimerisation domain-containing protein</fullName>
    </recommendedName>
</protein>
<organism evidence="2 3">
    <name type="scientific">Friedmanniomyces endolithicus</name>
    <dbReference type="NCBI Taxonomy" id="329885"/>
    <lineage>
        <taxon>Eukaryota</taxon>
        <taxon>Fungi</taxon>
        <taxon>Dikarya</taxon>
        <taxon>Ascomycota</taxon>
        <taxon>Pezizomycotina</taxon>
        <taxon>Dothideomycetes</taxon>
        <taxon>Dothideomycetidae</taxon>
        <taxon>Mycosphaerellales</taxon>
        <taxon>Teratosphaeriaceae</taxon>
        <taxon>Friedmanniomyces</taxon>
    </lineage>
</organism>
<feature type="non-terminal residue" evidence="2">
    <location>
        <position position="1"/>
    </location>
</feature>
<dbReference type="SUPFAM" id="SSF46785">
    <property type="entry name" value="Winged helix' DNA-binding domain"/>
    <property type="match status" value="1"/>
</dbReference>
<reference evidence="2" key="1">
    <citation type="submission" date="2023-06" db="EMBL/GenBank/DDBJ databases">
        <title>Black Yeasts Isolated from many extreme environments.</title>
        <authorList>
            <person name="Coleine C."/>
            <person name="Stajich J.E."/>
            <person name="Selbmann L."/>
        </authorList>
    </citation>
    <scope>NUCLEOTIDE SEQUENCE</scope>
    <source>
        <strain evidence="2">CCFEE 5200</strain>
    </source>
</reference>
<accession>A0AAN6H567</accession>
<keyword evidence="3" id="KW-1185">Reference proteome</keyword>
<evidence type="ECO:0000313" key="2">
    <source>
        <dbReference type="EMBL" id="KAK0953184.1"/>
    </source>
</evidence>
<evidence type="ECO:0000259" key="1">
    <source>
        <dbReference type="Pfam" id="PF08100"/>
    </source>
</evidence>
<dbReference type="InterPro" id="IPR036390">
    <property type="entry name" value="WH_DNA-bd_sf"/>
</dbReference>
<dbReference type="EMBL" id="JAUJLE010000566">
    <property type="protein sequence ID" value="KAK0953184.1"/>
    <property type="molecule type" value="Genomic_DNA"/>
</dbReference>
<dbReference type="Gene3D" id="1.10.10.10">
    <property type="entry name" value="Winged helix-like DNA-binding domain superfamily/Winged helix DNA-binding domain"/>
    <property type="match status" value="1"/>
</dbReference>
<gene>
    <name evidence="2" type="ORF">LTR91_023986</name>
</gene>
<sequence>AEQLPMVQVGVELGLFKAMVIDDEPRQKWALTDLAANIGADGTLLYRVLRYLFPLGLLQESPDATYSATDATRWLATEAAESHVRQACVA</sequence>
<dbReference type="Pfam" id="PF08100">
    <property type="entry name" value="Dimerisation"/>
    <property type="match status" value="1"/>
</dbReference>
<dbReference type="Proteomes" id="UP001175353">
    <property type="component" value="Unassembled WGS sequence"/>
</dbReference>